<keyword evidence="1 4" id="KW-0533">Nickel</keyword>
<evidence type="ECO:0000256" key="4">
    <source>
        <dbReference type="HAMAP-Rule" id="MF_00213"/>
    </source>
</evidence>
<evidence type="ECO:0000313" key="5">
    <source>
        <dbReference type="EMBL" id="ROU14451.1"/>
    </source>
</evidence>
<protein>
    <recommendedName>
        <fullName evidence="4">Hydrogenase maturation factor HypA</fullName>
    </recommendedName>
</protein>
<evidence type="ECO:0000313" key="6">
    <source>
        <dbReference type="Proteomes" id="UP000268051"/>
    </source>
</evidence>
<dbReference type="GO" id="GO:0016151">
    <property type="term" value="F:nickel cation binding"/>
    <property type="evidence" value="ECO:0007669"/>
    <property type="project" value="UniProtKB-UniRule"/>
</dbReference>
<dbReference type="RefSeq" id="WP_123651255.1">
    <property type="nucleotide sequence ID" value="NZ_JBIMFB010000001.1"/>
</dbReference>
<name>A0A3N2S4C9_9ENTR</name>
<accession>A0A3N2S4C9</accession>
<evidence type="ECO:0000256" key="3">
    <source>
        <dbReference type="ARBA" id="ARBA00022833"/>
    </source>
</evidence>
<feature type="binding site" evidence="4">
    <location>
        <position position="92"/>
    </location>
    <ligand>
        <name>Zn(2+)</name>
        <dbReference type="ChEBI" id="CHEBI:29105"/>
    </ligand>
</feature>
<dbReference type="Proteomes" id="UP000268051">
    <property type="component" value="Unassembled WGS sequence"/>
</dbReference>
<feature type="binding site" evidence="4">
    <location>
        <position position="2"/>
    </location>
    <ligand>
        <name>Ni(2+)</name>
        <dbReference type="ChEBI" id="CHEBI:49786"/>
    </ligand>
</feature>
<dbReference type="OrthoDB" id="288014at2"/>
<dbReference type="GO" id="GO:0051604">
    <property type="term" value="P:protein maturation"/>
    <property type="evidence" value="ECO:0007669"/>
    <property type="project" value="InterPro"/>
</dbReference>
<keyword evidence="3 4" id="KW-0862">Zinc</keyword>
<sequence>MHELTLALNIVQILEEKAIEHRFNQVKQVWLEMDALSCVEESALLFGLHSAARHSLAEGAEFHIDLKPANGWCHQCGDGFTTHQHTTTCPACGSPEIHCERSDALRIRELEVE</sequence>
<comment type="caution">
    <text evidence="5">The sequence shown here is derived from an EMBL/GenBank/DDBJ whole genome shotgun (WGS) entry which is preliminary data.</text>
</comment>
<dbReference type="Pfam" id="PF01155">
    <property type="entry name" value="HypA"/>
    <property type="match status" value="1"/>
</dbReference>
<keyword evidence="2 4" id="KW-0479">Metal-binding</keyword>
<evidence type="ECO:0000256" key="2">
    <source>
        <dbReference type="ARBA" id="ARBA00022723"/>
    </source>
</evidence>
<dbReference type="GO" id="GO:0016530">
    <property type="term" value="F:metallochaperone activity"/>
    <property type="evidence" value="ECO:0007669"/>
    <property type="project" value="UniProtKB-ARBA"/>
</dbReference>
<dbReference type="Gene3D" id="3.30.2320.80">
    <property type="match status" value="1"/>
</dbReference>
<dbReference type="PANTHER" id="PTHR34535">
    <property type="entry name" value="HYDROGENASE MATURATION FACTOR HYPA"/>
    <property type="match status" value="1"/>
</dbReference>
<gene>
    <name evidence="4 5" type="primary">hypA</name>
    <name evidence="5" type="ORF">EB837_11200</name>
</gene>
<reference evidence="5 6" key="1">
    <citation type="submission" date="2018-10" db="EMBL/GenBank/DDBJ databases">
        <title>Horizontal transference of carbapenem resistance between Klebsiella pneumoniae and Kluyvera ascorbata during abdominal infection: a case report.</title>
        <authorList>
            <person name="Raro O.H.F."/>
            <person name="Lima-Morales D."/>
            <person name="Barth A.L."/>
            <person name="Paim T.G.S."/>
            <person name="Mott M.P."/>
            <person name="Riche C.V.W."/>
            <person name="Teixeira U.F."/>
            <person name="Waechter F."/>
            <person name="Dias C.A.G."/>
        </authorList>
    </citation>
    <scope>NUCLEOTIDE SEQUENCE [LARGE SCALE GENOMIC DNA]</scope>
    <source>
        <strain evidence="5 6">OT2</strain>
    </source>
</reference>
<feature type="binding site" evidence="4">
    <location>
        <position position="89"/>
    </location>
    <ligand>
        <name>Zn(2+)</name>
        <dbReference type="ChEBI" id="CHEBI:29105"/>
    </ligand>
</feature>
<dbReference type="AlphaFoldDB" id="A0A3N2S4C9"/>
<proteinExistence type="inferred from homology"/>
<dbReference type="EMBL" id="RHFN01000009">
    <property type="protein sequence ID" value="ROU14451.1"/>
    <property type="molecule type" value="Genomic_DNA"/>
</dbReference>
<dbReference type="InterPro" id="IPR000688">
    <property type="entry name" value="HypA/HybF"/>
</dbReference>
<evidence type="ECO:0000256" key="1">
    <source>
        <dbReference type="ARBA" id="ARBA00022596"/>
    </source>
</evidence>
<dbReference type="FunFam" id="3.30.2320.80:FF:000001">
    <property type="entry name" value="Hydrogenase maturation factor HypA"/>
    <property type="match status" value="1"/>
</dbReference>
<dbReference type="GO" id="GO:0008270">
    <property type="term" value="F:zinc ion binding"/>
    <property type="evidence" value="ECO:0007669"/>
    <property type="project" value="UniProtKB-UniRule"/>
</dbReference>
<organism evidence="5 6">
    <name type="scientific">Kluyvera ascorbata</name>
    <dbReference type="NCBI Taxonomy" id="51288"/>
    <lineage>
        <taxon>Bacteria</taxon>
        <taxon>Pseudomonadati</taxon>
        <taxon>Pseudomonadota</taxon>
        <taxon>Gammaproteobacteria</taxon>
        <taxon>Enterobacterales</taxon>
        <taxon>Enterobacteriaceae</taxon>
        <taxon>Kluyvera</taxon>
    </lineage>
</organism>
<dbReference type="HAMAP" id="MF_00213">
    <property type="entry name" value="HypA_HybF"/>
    <property type="match status" value="1"/>
</dbReference>
<dbReference type="NCBIfam" id="TIGR00100">
    <property type="entry name" value="hypA"/>
    <property type="match status" value="1"/>
</dbReference>
<feature type="binding site" evidence="4">
    <location>
        <position position="73"/>
    </location>
    <ligand>
        <name>Zn(2+)</name>
        <dbReference type="ChEBI" id="CHEBI:29105"/>
    </ligand>
</feature>
<comment type="similarity">
    <text evidence="4">Belongs to the HypA/HybF family.</text>
</comment>
<dbReference type="PANTHER" id="PTHR34535:SF4">
    <property type="entry name" value="HYDROGENASE MATURATION FACTOR HYBF"/>
    <property type="match status" value="1"/>
</dbReference>
<dbReference type="PIRSF" id="PIRSF004761">
    <property type="entry name" value="Hydrgn_mat_HypA"/>
    <property type="match status" value="1"/>
</dbReference>
<comment type="function">
    <text evidence="4">Involved in the maturation of [NiFe] hydrogenases. Required for nickel insertion into the metal center of the hydrogenase.</text>
</comment>
<feature type="binding site" evidence="4">
    <location>
        <position position="76"/>
    </location>
    <ligand>
        <name>Zn(2+)</name>
        <dbReference type="ChEBI" id="CHEBI:29105"/>
    </ligand>
</feature>